<name>A0A7D6VDP5_9NOCA</name>
<evidence type="ECO:0000256" key="2">
    <source>
        <dbReference type="SAM" id="Phobius"/>
    </source>
</evidence>
<protein>
    <submittedName>
        <fullName evidence="3">Uncharacterized protein</fullName>
    </submittedName>
</protein>
<gene>
    <name evidence="3" type="ORF">H0264_18710</name>
</gene>
<keyword evidence="4" id="KW-1185">Reference proteome</keyword>
<dbReference type="SUPFAM" id="SSF52540">
    <property type="entry name" value="P-loop containing nucleoside triphosphate hydrolases"/>
    <property type="match status" value="1"/>
</dbReference>
<feature type="transmembrane region" description="Helical" evidence="2">
    <location>
        <begin position="143"/>
        <end position="165"/>
    </location>
</feature>
<keyword evidence="2" id="KW-0472">Membrane</keyword>
<dbReference type="Gene3D" id="3.40.50.300">
    <property type="entry name" value="P-loop containing nucleotide triphosphate hydrolases"/>
    <property type="match status" value="1"/>
</dbReference>
<dbReference type="EMBL" id="CP059399">
    <property type="protein sequence ID" value="QLY33992.1"/>
    <property type="molecule type" value="Genomic_DNA"/>
</dbReference>
<proteinExistence type="predicted"/>
<sequence length="681" mass="73714">MSSECKPLITPQDCDHADPPVIFDISPTTTTTPAPRGNGLDQIGPETPPGMPEIVPTGWSAPDLSQAAHVTGVSLTAGLVVVAMLILIMAVAYWWPLEPNRLRNFAFGALVLPLLSAVAGGSWSSPFTLFWTGACEVAAGNWAGARMMLALGAPVAMLAATYWWANLVLKTNTRGLKDLERTERVKEALAARKFRAAARAAKLGAPYSAGAAIVLGTLADRATARPPGLWRELTQPHQHWLTVPHREVKRHRGIVAGTGAGKTELIKRDAIAVFDYEWRAWQRWKDVPGMAARHPKPQLVIITCKGGEDDKNLGLEILSIAIALGIPREEIGMVMPGGDRLDIWDKQTMPARDMRAIVGDLLNAGEATTSEGQHFDEMRRRVIDLVICAPIGTPDGPAEILRRMNPDVIKDMWGHAPDVVRQVDALQAERVPQIDDALIKCTNLFEQLTDEAGQMVFDRGGKRIDELTVLFMTVPALDKDAARAQVAASLRLVMQRAGRTKKHLRRSVTCYLDEASALTTKKGSIGLEEVGERGRSQGVSMVFAVQSPEGAAADKWSLDRLLKACAGGLLIGYGENLGELCKHFGSVRTILPSRHLIKGQRTGDEGQVQVGERWLVDPDRVRRFQTGEFVYAKAGRAWFGHIVPIVLAELSPLPGTAAAEALRRASATGDAVDGDPAPSAS</sequence>
<dbReference type="RefSeq" id="WP_181585156.1">
    <property type="nucleotide sequence ID" value="NZ_CP059399.1"/>
</dbReference>
<dbReference type="PANTHER" id="PTHR30121:SF6">
    <property type="entry name" value="SLR6007 PROTEIN"/>
    <property type="match status" value="1"/>
</dbReference>
<dbReference type="PANTHER" id="PTHR30121">
    <property type="entry name" value="UNCHARACTERIZED PROTEIN YJGR-RELATED"/>
    <property type="match status" value="1"/>
</dbReference>
<feature type="transmembrane region" description="Helical" evidence="2">
    <location>
        <begin position="102"/>
        <end position="123"/>
    </location>
</feature>
<feature type="transmembrane region" description="Helical" evidence="2">
    <location>
        <begin position="73"/>
        <end position="95"/>
    </location>
</feature>
<reference evidence="3 4" key="1">
    <citation type="submission" date="2020-07" db="EMBL/GenBank/DDBJ databases">
        <authorList>
            <person name="Zhuang K."/>
            <person name="Ran Y."/>
        </authorList>
    </citation>
    <scope>NUCLEOTIDE SEQUENCE [LARGE SCALE GENOMIC DNA]</scope>
    <source>
        <strain evidence="3 4">WCH-YHL-001</strain>
    </source>
</reference>
<keyword evidence="2" id="KW-1133">Transmembrane helix</keyword>
<organism evidence="3 4">
    <name type="scientific">Nocardia huaxiensis</name>
    <dbReference type="NCBI Taxonomy" id="2755382"/>
    <lineage>
        <taxon>Bacteria</taxon>
        <taxon>Bacillati</taxon>
        <taxon>Actinomycetota</taxon>
        <taxon>Actinomycetes</taxon>
        <taxon>Mycobacteriales</taxon>
        <taxon>Nocardiaceae</taxon>
        <taxon>Nocardia</taxon>
    </lineage>
</organism>
<dbReference type="KEGG" id="nhu:H0264_18710"/>
<accession>A0A7D6VDP5</accession>
<evidence type="ECO:0000313" key="4">
    <source>
        <dbReference type="Proteomes" id="UP000515512"/>
    </source>
</evidence>
<feature type="region of interest" description="Disordered" evidence="1">
    <location>
        <begin position="27"/>
        <end position="50"/>
    </location>
</feature>
<keyword evidence="2" id="KW-0812">Transmembrane</keyword>
<dbReference type="InterPro" id="IPR027417">
    <property type="entry name" value="P-loop_NTPase"/>
</dbReference>
<dbReference type="AlphaFoldDB" id="A0A7D6VDP5"/>
<dbReference type="InterPro" id="IPR051162">
    <property type="entry name" value="T4SS_component"/>
</dbReference>
<evidence type="ECO:0000256" key="1">
    <source>
        <dbReference type="SAM" id="MobiDB-lite"/>
    </source>
</evidence>
<dbReference type="Proteomes" id="UP000515512">
    <property type="component" value="Chromosome"/>
</dbReference>
<evidence type="ECO:0000313" key="3">
    <source>
        <dbReference type="EMBL" id="QLY33992.1"/>
    </source>
</evidence>